<proteinExistence type="predicted"/>
<gene>
    <name evidence="3" type="ORF">QF092_10650</name>
</gene>
<keyword evidence="3" id="KW-0328">Glycosyltransferase</keyword>
<evidence type="ECO:0000259" key="1">
    <source>
        <dbReference type="Pfam" id="PF00534"/>
    </source>
</evidence>
<organism evidence="3 4">
    <name type="scientific">Fuscovulum ytuae</name>
    <dbReference type="NCBI Taxonomy" id="3042299"/>
    <lineage>
        <taxon>Bacteria</taxon>
        <taxon>Pseudomonadati</taxon>
        <taxon>Pseudomonadota</taxon>
        <taxon>Alphaproteobacteria</taxon>
        <taxon>Rhodobacterales</taxon>
        <taxon>Paracoccaceae</taxon>
        <taxon>Fuscovulum</taxon>
    </lineage>
</organism>
<evidence type="ECO:0000313" key="3">
    <source>
        <dbReference type="EMBL" id="WGV14755.1"/>
    </source>
</evidence>
<dbReference type="SUPFAM" id="SSF53756">
    <property type="entry name" value="UDP-Glycosyltransferase/glycogen phosphorylase"/>
    <property type="match status" value="1"/>
</dbReference>
<name>A0ABY8Q323_9RHOB</name>
<dbReference type="CDD" id="cd03801">
    <property type="entry name" value="GT4_PimA-like"/>
    <property type="match status" value="1"/>
</dbReference>
<dbReference type="Pfam" id="PF13439">
    <property type="entry name" value="Glyco_transf_4"/>
    <property type="match status" value="1"/>
</dbReference>
<dbReference type="PANTHER" id="PTHR12526">
    <property type="entry name" value="GLYCOSYLTRANSFERASE"/>
    <property type="match status" value="1"/>
</dbReference>
<reference evidence="3 4" key="1">
    <citation type="submission" date="2023-04" db="EMBL/GenBank/DDBJ databases">
        <title>YMD61, complete Genome.</title>
        <authorList>
            <person name="Zhang J."/>
        </authorList>
    </citation>
    <scope>NUCLEOTIDE SEQUENCE [LARGE SCALE GENOMIC DNA]</scope>
    <source>
        <strain evidence="3 4">YMD61</strain>
    </source>
</reference>
<dbReference type="PANTHER" id="PTHR12526:SF635">
    <property type="entry name" value="GLYCOSYL TRANSFERASE GROUP 1"/>
    <property type="match status" value="1"/>
</dbReference>
<dbReference type="Pfam" id="PF00534">
    <property type="entry name" value="Glycos_transf_1"/>
    <property type="match status" value="1"/>
</dbReference>
<protein>
    <submittedName>
        <fullName evidence="3">Glycosyltransferase family 4 protein</fullName>
        <ecNumber evidence="3">2.4.-.-</ecNumber>
    </submittedName>
</protein>
<sequence>MTLDLALALPGALETLTGGSFYDRRLVESLRTAGHRVSVVTLPDGFPDPGAEAMAAAVAQVAAEPAGRVVIVDGLAFGAMPTAALARVAAPMVALVHHPLAMEPGMETVRAESLWRRERDNLALARHVLVPSGHVAGLLVDRYGVPAERITVLEPGVDRPAVVEVPKAVPPLILSVGLLDPRKGHDVLIAALDALGDLDWQAVIAGTPRDAAHVAALERQVAASAVGDRIRLAGRVSMEERDALYARASVFALATRYEGYGIVFNEALLAGLPIVSCRAGAVPGTVPAEAGLLVPPDDPAAFAAALRMVLGDDARRMVMADAARRAGAALSGWDAVAARAAAVLAQVAGGVRA</sequence>
<dbReference type="EMBL" id="CP124535">
    <property type="protein sequence ID" value="WGV14755.1"/>
    <property type="molecule type" value="Genomic_DNA"/>
</dbReference>
<dbReference type="EC" id="2.4.-.-" evidence="3"/>
<feature type="domain" description="Glycosyl transferase family 1" evidence="1">
    <location>
        <begin position="170"/>
        <end position="325"/>
    </location>
</feature>
<keyword evidence="3" id="KW-0808">Transferase</keyword>
<dbReference type="Gene3D" id="3.40.50.2000">
    <property type="entry name" value="Glycogen Phosphorylase B"/>
    <property type="match status" value="2"/>
</dbReference>
<dbReference type="InterPro" id="IPR001296">
    <property type="entry name" value="Glyco_trans_1"/>
</dbReference>
<accession>A0ABY8Q323</accession>
<evidence type="ECO:0000313" key="4">
    <source>
        <dbReference type="Proteomes" id="UP001230978"/>
    </source>
</evidence>
<dbReference type="RefSeq" id="WP_281463883.1">
    <property type="nucleotide sequence ID" value="NZ_CP124535.1"/>
</dbReference>
<dbReference type="Proteomes" id="UP001230978">
    <property type="component" value="Chromosome"/>
</dbReference>
<evidence type="ECO:0000259" key="2">
    <source>
        <dbReference type="Pfam" id="PF13439"/>
    </source>
</evidence>
<dbReference type="GO" id="GO:0016757">
    <property type="term" value="F:glycosyltransferase activity"/>
    <property type="evidence" value="ECO:0007669"/>
    <property type="project" value="UniProtKB-KW"/>
</dbReference>
<keyword evidence="4" id="KW-1185">Reference proteome</keyword>
<feature type="domain" description="Glycosyltransferase subfamily 4-like N-terminal" evidence="2">
    <location>
        <begin position="77"/>
        <end position="158"/>
    </location>
</feature>
<dbReference type="InterPro" id="IPR028098">
    <property type="entry name" value="Glyco_trans_4-like_N"/>
</dbReference>